<gene>
    <name evidence="1" type="ORF">O6H91_04G089900</name>
</gene>
<evidence type="ECO:0000313" key="1">
    <source>
        <dbReference type="EMBL" id="KAJ7559541.1"/>
    </source>
</evidence>
<dbReference type="EMBL" id="CM055095">
    <property type="protein sequence ID" value="KAJ7559541.1"/>
    <property type="molecule type" value="Genomic_DNA"/>
</dbReference>
<proteinExistence type="predicted"/>
<sequence length="431" mass="46409">MPVFAEFCWTLWLIVVPILFLRLEFAVHKVGATTDARDIEALTQIKAAVDPSTITSFTCLASWEFSADPCDAIFGSYFVCGIQCGNGGAGSRRVVSLTLDSSGYKGTLSPYIGNLSALQELKISGNVFSGTIPRTLGQLSNLNKLDLSDNALLGLIPDSLGQLSSLSYLSLANNMLEGPIPGALGNLHNLQRLSLYNNKLDGNIPPLIKLQQLSYFDASRNFLSGPISSVFDLPASIISLSLGCNLFGGNIPKSLSTLDNLEVLDLSSNFIAGCVQKSVFELSSLQQLNLSHNRFTSISVPDLSGLDSQLVAVDISYNDIRGSLPVLMANMTKLSALSMRYNRLTGNIPYEYGNKANASFNSLLTGVRPLLRLLLDGNFLTGEVPAPFLGLAPDHIKASFIFNCLQSCPSQYSFCQGGSQRPLSECANMSY</sequence>
<name>A0ACC2DZ60_DIPCM</name>
<accession>A0ACC2DZ60</accession>
<dbReference type="Proteomes" id="UP001162992">
    <property type="component" value="Chromosome 4"/>
</dbReference>
<comment type="caution">
    <text evidence="1">The sequence shown here is derived from an EMBL/GenBank/DDBJ whole genome shotgun (WGS) entry which is preliminary data.</text>
</comment>
<organism evidence="1 2">
    <name type="scientific">Diphasiastrum complanatum</name>
    <name type="common">Issler's clubmoss</name>
    <name type="synonym">Lycopodium complanatum</name>
    <dbReference type="NCBI Taxonomy" id="34168"/>
    <lineage>
        <taxon>Eukaryota</taxon>
        <taxon>Viridiplantae</taxon>
        <taxon>Streptophyta</taxon>
        <taxon>Embryophyta</taxon>
        <taxon>Tracheophyta</taxon>
        <taxon>Lycopodiopsida</taxon>
        <taxon>Lycopodiales</taxon>
        <taxon>Lycopodiaceae</taxon>
        <taxon>Lycopodioideae</taxon>
        <taxon>Diphasiastrum</taxon>
    </lineage>
</organism>
<keyword evidence="2" id="KW-1185">Reference proteome</keyword>
<evidence type="ECO:0000313" key="2">
    <source>
        <dbReference type="Proteomes" id="UP001162992"/>
    </source>
</evidence>
<protein>
    <submittedName>
        <fullName evidence="1">Uncharacterized protein</fullName>
    </submittedName>
</protein>
<reference evidence="2" key="1">
    <citation type="journal article" date="2024" name="Proc. Natl. Acad. Sci. U.S.A.">
        <title>Extraordinary preservation of gene collinearity over three hundred million years revealed in homosporous lycophytes.</title>
        <authorList>
            <person name="Li C."/>
            <person name="Wickell D."/>
            <person name="Kuo L.Y."/>
            <person name="Chen X."/>
            <person name="Nie B."/>
            <person name="Liao X."/>
            <person name="Peng D."/>
            <person name="Ji J."/>
            <person name="Jenkins J."/>
            <person name="Williams M."/>
            <person name="Shu S."/>
            <person name="Plott C."/>
            <person name="Barry K."/>
            <person name="Rajasekar S."/>
            <person name="Grimwood J."/>
            <person name="Han X."/>
            <person name="Sun S."/>
            <person name="Hou Z."/>
            <person name="He W."/>
            <person name="Dai G."/>
            <person name="Sun C."/>
            <person name="Schmutz J."/>
            <person name="Leebens-Mack J.H."/>
            <person name="Li F.W."/>
            <person name="Wang L."/>
        </authorList>
    </citation>
    <scope>NUCLEOTIDE SEQUENCE [LARGE SCALE GENOMIC DNA]</scope>
    <source>
        <strain evidence="2">cv. PW_Plant_1</strain>
    </source>
</reference>